<name>A0A645H9P7_9ZZZZ</name>
<organism evidence="2">
    <name type="scientific">bioreactor metagenome</name>
    <dbReference type="NCBI Taxonomy" id="1076179"/>
    <lineage>
        <taxon>unclassified sequences</taxon>
        <taxon>metagenomes</taxon>
        <taxon>ecological metagenomes</taxon>
    </lineage>
</organism>
<dbReference type="EMBL" id="VSSQ01088490">
    <property type="protein sequence ID" value="MPN35102.1"/>
    <property type="molecule type" value="Genomic_DNA"/>
</dbReference>
<sequence>MECARPHLPRTGAGRAFPEEGGGRRARQGEKRVEPREAHGSQDGGGKQAVRGSEGFDQECAVSRKSPEDLRG</sequence>
<accession>A0A645H9P7</accession>
<evidence type="ECO:0000313" key="2">
    <source>
        <dbReference type="EMBL" id="MPN35102.1"/>
    </source>
</evidence>
<feature type="compositionally biased region" description="Basic and acidic residues" evidence="1">
    <location>
        <begin position="17"/>
        <end position="40"/>
    </location>
</feature>
<evidence type="ECO:0000256" key="1">
    <source>
        <dbReference type="SAM" id="MobiDB-lite"/>
    </source>
</evidence>
<dbReference type="AlphaFoldDB" id="A0A645H9P7"/>
<comment type="caution">
    <text evidence="2">The sequence shown here is derived from an EMBL/GenBank/DDBJ whole genome shotgun (WGS) entry which is preliminary data.</text>
</comment>
<protein>
    <submittedName>
        <fullName evidence="2">Uncharacterized protein</fullName>
    </submittedName>
</protein>
<gene>
    <name evidence="2" type="ORF">SDC9_182597</name>
</gene>
<proteinExistence type="predicted"/>
<feature type="region of interest" description="Disordered" evidence="1">
    <location>
        <begin position="1"/>
        <end position="72"/>
    </location>
</feature>
<reference evidence="2" key="1">
    <citation type="submission" date="2019-08" db="EMBL/GenBank/DDBJ databases">
        <authorList>
            <person name="Kucharzyk K."/>
            <person name="Murdoch R.W."/>
            <person name="Higgins S."/>
            <person name="Loffler F."/>
        </authorList>
    </citation>
    <scope>NUCLEOTIDE SEQUENCE</scope>
</reference>